<feature type="transmembrane region" description="Helical" evidence="1">
    <location>
        <begin position="89"/>
        <end position="111"/>
    </location>
</feature>
<dbReference type="PANTHER" id="PTHR40448:SF1">
    <property type="entry name" value="TWO-COMPONENT SENSOR HISTIDINE KINASE"/>
    <property type="match status" value="1"/>
</dbReference>
<name>A0ABS6D1F5_9FIRM</name>
<gene>
    <name evidence="3" type="ORF">HGO97_006300</name>
</gene>
<dbReference type="RefSeq" id="WP_216240424.1">
    <property type="nucleotide sequence ID" value="NZ_JABACJ020000004.1"/>
</dbReference>
<feature type="transmembrane region" description="Helical" evidence="1">
    <location>
        <begin position="162"/>
        <end position="181"/>
    </location>
</feature>
<sequence length="442" mass="50012">MTAVQILCEWLATMIETMLYFCIVHAAAQPRYQRKKQVGLTLLVCLAIVTGVLLLNMVSITLSLPTIVYAVFSLSCGGAILFKGKFREFVFISICFTTGLNILEGTILFVLKNIGFQDAVYKMLHGFSDTRICIIAGMKAAEILVTVGGCRLLKTVKLRLKVSYAALLSSSFLFFIVLYWANQMVFPLGLKSYQAILGVCCAFIVCSGYFYMRMRDIRKEKDDTVLQNQILEKNYRTAEEAYETNAQLYHDMRNHFSLLQGYLAEGKVAEAQDYLRKINNASTAYVQKRWTGIDTVDYILGQKIAAAQKEGIHTEIHAEYPKDCSIDPVDLCTILTNLMDNAIESCMKQPQGAKRELKVTIRRINQFIIIKITNTSSHEPVIKDGMLVTSKKDSKYHGWGMKSVKAAAEKYHGTMKYEYQNSCFSVGVMLFYQQLRDSFPVF</sequence>
<evidence type="ECO:0000256" key="1">
    <source>
        <dbReference type="SAM" id="Phobius"/>
    </source>
</evidence>
<keyword evidence="1" id="KW-0472">Membrane</keyword>
<feature type="domain" description="Sensor histidine kinase NatK-like C-terminal" evidence="2">
    <location>
        <begin position="327"/>
        <end position="430"/>
    </location>
</feature>
<organism evidence="3 4">
    <name type="scientific">Faecalicatena faecalis</name>
    <dbReference type="NCBI Taxonomy" id="2726362"/>
    <lineage>
        <taxon>Bacteria</taxon>
        <taxon>Bacillati</taxon>
        <taxon>Bacillota</taxon>
        <taxon>Clostridia</taxon>
        <taxon>Lachnospirales</taxon>
        <taxon>Lachnospiraceae</taxon>
        <taxon>Faecalicatena</taxon>
    </lineage>
</organism>
<proteinExistence type="predicted"/>
<keyword evidence="1" id="KW-0812">Transmembrane</keyword>
<accession>A0ABS6D1F5</accession>
<evidence type="ECO:0000313" key="3">
    <source>
        <dbReference type="EMBL" id="MBU3875422.1"/>
    </source>
</evidence>
<dbReference type="CDD" id="cd16935">
    <property type="entry name" value="HATPase_AgrC-ComD-like"/>
    <property type="match status" value="1"/>
</dbReference>
<keyword evidence="4" id="KW-1185">Reference proteome</keyword>
<dbReference type="PANTHER" id="PTHR40448">
    <property type="entry name" value="TWO-COMPONENT SENSOR HISTIDINE KINASE"/>
    <property type="match status" value="1"/>
</dbReference>
<evidence type="ECO:0000259" key="2">
    <source>
        <dbReference type="Pfam" id="PF14501"/>
    </source>
</evidence>
<dbReference type="EMBL" id="JABACJ020000004">
    <property type="protein sequence ID" value="MBU3875422.1"/>
    <property type="molecule type" value="Genomic_DNA"/>
</dbReference>
<evidence type="ECO:0000313" key="4">
    <source>
        <dbReference type="Proteomes" id="UP000723714"/>
    </source>
</evidence>
<feature type="transmembrane region" description="Helical" evidence="1">
    <location>
        <begin position="40"/>
        <end position="60"/>
    </location>
</feature>
<dbReference type="Proteomes" id="UP000723714">
    <property type="component" value="Unassembled WGS sequence"/>
</dbReference>
<dbReference type="InterPro" id="IPR032834">
    <property type="entry name" value="NatK-like_C"/>
</dbReference>
<reference evidence="3 4" key="1">
    <citation type="submission" date="2021-06" db="EMBL/GenBank/DDBJ databases">
        <title>Faecalicatena sp. nov. isolated from porcine feces.</title>
        <authorList>
            <person name="Oh B.S."/>
            <person name="Lee J.H."/>
        </authorList>
    </citation>
    <scope>NUCLEOTIDE SEQUENCE [LARGE SCALE GENOMIC DNA]</scope>
    <source>
        <strain evidence="3 4">AGMB00832</strain>
    </source>
</reference>
<feature type="transmembrane region" description="Helical" evidence="1">
    <location>
        <begin position="131"/>
        <end position="150"/>
    </location>
</feature>
<dbReference type="Pfam" id="PF14501">
    <property type="entry name" value="HATPase_c_5"/>
    <property type="match status" value="1"/>
</dbReference>
<feature type="transmembrane region" description="Helical" evidence="1">
    <location>
        <begin position="193"/>
        <end position="212"/>
    </location>
</feature>
<protein>
    <submittedName>
        <fullName evidence="3">GHKL domain-containing protein</fullName>
    </submittedName>
</protein>
<feature type="transmembrane region" description="Helical" evidence="1">
    <location>
        <begin position="66"/>
        <end position="82"/>
    </location>
</feature>
<feature type="transmembrane region" description="Helical" evidence="1">
    <location>
        <begin position="6"/>
        <end position="28"/>
    </location>
</feature>
<comment type="caution">
    <text evidence="3">The sequence shown here is derived from an EMBL/GenBank/DDBJ whole genome shotgun (WGS) entry which is preliminary data.</text>
</comment>
<keyword evidence="1" id="KW-1133">Transmembrane helix</keyword>